<gene>
    <name evidence="1" type="ORF">K8I29_03685</name>
</gene>
<dbReference type="Proteomes" id="UP000705867">
    <property type="component" value="Unassembled WGS sequence"/>
</dbReference>
<reference evidence="1" key="1">
    <citation type="journal article" date="2021" name="bioRxiv">
        <title>Unraveling nitrogen, sulfur and carbon metabolic pathways and microbial community transcriptional responses to substrate deprivation and toxicity stresses in a bioreactor mimicking anoxic brackish coastal sediment conditions.</title>
        <authorList>
            <person name="Martins P.D."/>
            <person name="Echeveste M.J."/>
            <person name="Arshad A."/>
            <person name="Kurth J."/>
            <person name="Ouboter H."/>
            <person name="Jetten M.S.M."/>
            <person name="Welte C.U."/>
        </authorList>
    </citation>
    <scope>NUCLEOTIDE SEQUENCE</scope>
    <source>
        <strain evidence="1">MAG_39</strain>
    </source>
</reference>
<dbReference type="SUPFAM" id="SSF75169">
    <property type="entry name" value="DsrEFH-like"/>
    <property type="match status" value="1"/>
</dbReference>
<evidence type="ECO:0000313" key="2">
    <source>
        <dbReference type="Proteomes" id="UP000705867"/>
    </source>
</evidence>
<evidence type="ECO:0000313" key="1">
    <source>
        <dbReference type="EMBL" id="MBZ0155300.1"/>
    </source>
</evidence>
<dbReference type="InterPro" id="IPR003787">
    <property type="entry name" value="Sulphur_relay_DsrE/F-like"/>
</dbReference>
<accession>A0A953JA30</accession>
<comment type="caution">
    <text evidence="1">The sequence shown here is derived from an EMBL/GenBank/DDBJ whole genome shotgun (WGS) entry which is preliminary data.</text>
</comment>
<dbReference type="AlphaFoldDB" id="A0A953JA30"/>
<reference evidence="1" key="2">
    <citation type="submission" date="2021-08" db="EMBL/GenBank/DDBJ databases">
        <authorList>
            <person name="Dalcin Martins P."/>
        </authorList>
    </citation>
    <scope>NUCLEOTIDE SEQUENCE</scope>
    <source>
        <strain evidence="1">MAG_39</strain>
    </source>
</reference>
<name>A0A953JA30_9BACT</name>
<proteinExistence type="predicted"/>
<dbReference type="Gene3D" id="3.40.1260.10">
    <property type="entry name" value="DsrEFH-like"/>
    <property type="match status" value="1"/>
</dbReference>
<organism evidence="1 2">
    <name type="scientific">Candidatus Nitrobium versatile</name>
    <dbReference type="NCBI Taxonomy" id="2884831"/>
    <lineage>
        <taxon>Bacteria</taxon>
        <taxon>Pseudomonadati</taxon>
        <taxon>Nitrospirota</taxon>
        <taxon>Nitrospiria</taxon>
        <taxon>Nitrospirales</taxon>
        <taxon>Nitrospiraceae</taxon>
        <taxon>Candidatus Nitrobium</taxon>
    </lineage>
</organism>
<dbReference type="Pfam" id="PF02635">
    <property type="entry name" value="DsrE"/>
    <property type="match status" value="1"/>
</dbReference>
<dbReference type="InterPro" id="IPR027396">
    <property type="entry name" value="DsrEFH-like"/>
</dbReference>
<protein>
    <submittedName>
        <fullName evidence="1">DsrE family protein</fullName>
    </submittedName>
</protein>
<dbReference type="EMBL" id="JAIOIV010000028">
    <property type="protein sequence ID" value="MBZ0155300.1"/>
    <property type="molecule type" value="Genomic_DNA"/>
</dbReference>
<sequence>MAKTFTLFLATSPYSYENTLTAVRIAESALQKGHTVNLIASGDGVYCFLKGQKAKGITNAGEKFAELIQKGLRVYL</sequence>